<proteinExistence type="inferred from homology"/>
<dbReference type="Pfam" id="PF01220">
    <property type="entry name" value="DHquinase_II"/>
    <property type="match status" value="1"/>
</dbReference>
<dbReference type="Gene3D" id="3.40.50.9100">
    <property type="entry name" value="Dehydroquinase, class II"/>
    <property type="match status" value="1"/>
</dbReference>
<evidence type="ECO:0000313" key="14">
    <source>
        <dbReference type="Proteomes" id="UP000018291"/>
    </source>
</evidence>
<keyword evidence="7 8" id="KW-0456">Lyase</keyword>
<dbReference type="SUPFAM" id="SSF52304">
    <property type="entry name" value="Type II 3-dehydroquinate dehydratase"/>
    <property type="match status" value="1"/>
</dbReference>
<dbReference type="eggNOG" id="COG0757">
    <property type="taxonomic scope" value="Bacteria"/>
</dbReference>
<dbReference type="OrthoDB" id="9790793at2"/>
<comment type="caution">
    <text evidence="13">The sequence shown here is derived from an EMBL/GenBank/DDBJ whole genome shotgun (WGS) entry which is preliminary data.</text>
</comment>
<dbReference type="PIRSF" id="PIRSF001399">
    <property type="entry name" value="DHquinase_II"/>
    <property type="match status" value="1"/>
</dbReference>
<evidence type="ECO:0000256" key="3">
    <source>
        <dbReference type="ARBA" id="ARBA00011037"/>
    </source>
</evidence>
<dbReference type="NCBIfam" id="NF003805">
    <property type="entry name" value="PRK05395.1-2"/>
    <property type="match status" value="1"/>
</dbReference>
<dbReference type="GO" id="GO:0003855">
    <property type="term" value="F:3-dehydroquinate dehydratase activity"/>
    <property type="evidence" value="ECO:0007669"/>
    <property type="project" value="UniProtKB-UniRule"/>
</dbReference>
<feature type="binding site" evidence="8 10">
    <location>
        <position position="94"/>
    </location>
    <ligand>
        <name>substrate</name>
    </ligand>
</feature>
<dbReference type="GO" id="GO:0019631">
    <property type="term" value="P:quinate catabolic process"/>
    <property type="evidence" value="ECO:0007669"/>
    <property type="project" value="TreeGrafter"/>
</dbReference>
<dbReference type="PANTHER" id="PTHR21272:SF3">
    <property type="entry name" value="CATABOLIC 3-DEHYDROQUINASE"/>
    <property type="match status" value="1"/>
</dbReference>
<evidence type="ECO:0000256" key="5">
    <source>
        <dbReference type="ARBA" id="ARBA00012060"/>
    </source>
</evidence>
<accession>R4Z2N5</accession>
<evidence type="ECO:0000256" key="1">
    <source>
        <dbReference type="ARBA" id="ARBA00001864"/>
    </source>
</evidence>
<dbReference type="InterPro" id="IPR036441">
    <property type="entry name" value="DHquinase_II_sf"/>
</dbReference>
<dbReference type="RefSeq" id="WP_012229375.1">
    <property type="nucleotide sequence ID" value="NZ_HG422565.1"/>
</dbReference>
<evidence type="ECO:0000256" key="9">
    <source>
        <dbReference type="PIRSR" id="PIRSR001399-1"/>
    </source>
</evidence>
<dbReference type="PANTHER" id="PTHR21272">
    <property type="entry name" value="CATABOLIC 3-DEHYDROQUINASE"/>
    <property type="match status" value="1"/>
</dbReference>
<dbReference type="EMBL" id="CANL01000045">
    <property type="protein sequence ID" value="CCM64993.1"/>
    <property type="molecule type" value="Genomic_DNA"/>
</dbReference>
<feature type="binding site" evidence="8 10">
    <location>
        <begin position="121"/>
        <end position="122"/>
    </location>
    <ligand>
        <name>substrate</name>
    </ligand>
</feature>
<dbReference type="CDD" id="cd00466">
    <property type="entry name" value="DHQase_II"/>
    <property type="match status" value="1"/>
</dbReference>
<dbReference type="EC" id="4.2.1.10" evidence="5 8"/>
<feature type="binding site" evidence="8 10">
    <location>
        <position position="100"/>
    </location>
    <ligand>
        <name>substrate</name>
    </ligand>
</feature>
<sequence>MPPDDVSGRHLTPDAADSGEPPTVLLLSGPNLNLLGTRQPEIYGSATLADHVRTATDTAESLGLSVEAVATNAEAEAVEAIHRARGRNRAIVVNPGAFTHYSWALHDALAAFEGPVIELHLSNPDAREPWRRTSVVAPVATGTIAGFGGDGYRLAIAAVARLLDLG</sequence>
<comment type="function">
    <text evidence="8">Catalyzes a trans-dehydration via an enolate intermediate.</text>
</comment>
<evidence type="ECO:0000313" key="13">
    <source>
        <dbReference type="EMBL" id="CCM64993.1"/>
    </source>
</evidence>
<keyword evidence="6 8" id="KW-0057">Aromatic amino acid biosynthesis</keyword>
<evidence type="ECO:0000256" key="6">
    <source>
        <dbReference type="ARBA" id="ARBA00023141"/>
    </source>
</evidence>
<dbReference type="Proteomes" id="UP000018291">
    <property type="component" value="Unassembled WGS sequence"/>
</dbReference>
<evidence type="ECO:0000256" key="7">
    <source>
        <dbReference type="ARBA" id="ARBA00023239"/>
    </source>
</evidence>
<reference evidence="13 14" key="1">
    <citation type="journal article" date="2013" name="ISME J.">
        <title>Metabolic model for the filamentous 'Candidatus Microthrix parvicella' based on genomic and metagenomic analyses.</title>
        <authorList>
            <person name="Jon McIlroy S."/>
            <person name="Kristiansen R."/>
            <person name="Albertsen M."/>
            <person name="Michael Karst S."/>
            <person name="Rossetti S."/>
            <person name="Lund Nielsen J."/>
            <person name="Tandoi V."/>
            <person name="James Seviour R."/>
            <person name="Nielsen P.H."/>
        </authorList>
    </citation>
    <scope>NUCLEOTIDE SEQUENCE [LARGE SCALE GENOMIC DNA]</scope>
    <source>
        <strain evidence="13 14">RN1</strain>
    </source>
</reference>
<dbReference type="GO" id="GO:0008652">
    <property type="term" value="P:amino acid biosynthetic process"/>
    <property type="evidence" value="ECO:0007669"/>
    <property type="project" value="UniProtKB-KW"/>
</dbReference>
<evidence type="ECO:0000256" key="11">
    <source>
        <dbReference type="PIRSR" id="PIRSR001399-3"/>
    </source>
</evidence>
<keyword evidence="14" id="KW-1185">Reference proteome</keyword>
<feature type="active site" description="Proton donor" evidence="8 9">
    <location>
        <position position="120"/>
    </location>
</feature>
<protein>
    <recommendedName>
        <fullName evidence="5 8">3-dehydroquinate dehydratase</fullName>
        <shortName evidence="8">3-dehydroquinase</shortName>
        <ecNumber evidence="5 8">4.2.1.10</ecNumber>
    </recommendedName>
    <alternativeName>
        <fullName evidence="8">Type II DHQase</fullName>
    </alternativeName>
</protein>
<keyword evidence="8" id="KW-0028">Amino-acid biosynthesis</keyword>
<gene>
    <name evidence="8 13" type="primary">aroQ</name>
    <name evidence="13" type="ORF">BN381_50135</name>
</gene>
<dbReference type="AlphaFoldDB" id="R4Z2N5"/>
<feature type="site" description="Transition state stabilizer" evidence="8 11">
    <location>
        <position position="38"/>
    </location>
</feature>
<evidence type="ECO:0000256" key="4">
    <source>
        <dbReference type="ARBA" id="ARBA00011193"/>
    </source>
</evidence>
<comment type="pathway">
    <text evidence="2 8">Metabolic intermediate biosynthesis; chorismate biosynthesis; chorismate from D-erythrose 4-phosphate and phosphoenolpyruvate: step 3/7.</text>
</comment>
<dbReference type="PROSITE" id="PS01029">
    <property type="entry name" value="DEHYDROQUINASE_II"/>
    <property type="match status" value="1"/>
</dbReference>
<dbReference type="HAMAP" id="MF_00169">
    <property type="entry name" value="AroQ"/>
    <property type="match status" value="1"/>
</dbReference>
<dbReference type="GO" id="GO:0009423">
    <property type="term" value="P:chorismate biosynthetic process"/>
    <property type="evidence" value="ECO:0007669"/>
    <property type="project" value="UniProtKB-UniRule"/>
</dbReference>
<dbReference type="GO" id="GO:0009073">
    <property type="term" value="P:aromatic amino acid family biosynthetic process"/>
    <property type="evidence" value="ECO:0007669"/>
    <property type="project" value="UniProtKB-KW"/>
</dbReference>
<feature type="compositionally biased region" description="Basic and acidic residues" evidence="12">
    <location>
        <begin position="1"/>
        <end position="12"/>
    </location>
</feature>
<comment type="catalytic activity">
    <reaction evidence="1 8">
        <text>3-dehydroquinate = 3-dehydroshikimate + H2O</text>
        <dbReference type="Rhea" id="RHEA:21096"/>
        <dbReference type="ChEBI" id="CHEBI:15377"/>
        <dbReference type="ChEBI" id="CHEBI:16630"/>
        <dbReference type="ChEBI" id="CHEBI:32364"/>
        <dbReference type="EC" id="4.2.1.10"/>
    </reaction>
</comment>
<feature type="region of interest" description="Disordered" evidence="12">
    <location>
        <begin position="1"/>
        <end position="23"/>
    </location>
</feature>
<name>R4Z2N5_9ACTN</name>
<feature type="active site" description="Proton acceptor" evidence="8 9">
    <location>
        <position position="43"/>
    </location>
</feature>
<dbReference type="STRING" id="1229780.BN381_50135"/>
<evidence type="ECO:0000256" key="12">
    <source>
        <dbReference type="SAM" id="MobiDB-lite"/>
    </source>
</evidence>
<feature type="binding site" evidence="8 10">
    <location>
        <position position="131"/>
    </location>
    <ligand>
        <name>substrate</name>
    </ligand>
</feature>
<dbReference type="NCBIfam" id="NF003807">
    <property type="entry name" value="PRK05395.1-4"/>
    <property type="match status" value="1"/>
</dbReference>
<dbReference type="UniPathway" id="UPA00053">
    <property type="reaction ID" value="UER00086"/>
</dbReference>
<evidence type="ECO:0000256" key="2">
    <source>
        <dbReference type="ARBA" id="ARBA00004902"/>
    </source>
</evidence>
<feature type="binding site" evidence="8 10">
    <location>
        <position position="107"/>
    </location>
    <ligand>
        <name>substrate</name>
    </ligand>
</feature>
<dbReference type="InterPro" id="IPR001874">
    <property type="entry name" value="DHquinase_II"/>
</dbReference>
<comment type="similarity">
    <text evidence="3 8">Belongs to the type-II 3-dehydroquinase family.</text>
</comment>
<dbReference type="InterPro" id="IPR018509">
    <property type="entry name" value="DHquinase_II_CS"/>
</dbReference>
<organism evidence="13 14">
    <name type="scientific">Candidatus Neomicrothrix parvicella RN1</name>
    <dbReference type="NCBI Taxonomy" id="1229780"/>
    <lineage>
        <taxon>Bacteria</taxon>
        <taxon>Bacillati</taxon>
        <taxon>Actinomycetota</taxon>
        <taxon>Acidimicrobiia</taxon>
        <taxon>Acidimicrobiales</taxon>
        <taxon>Microthrixaceae</taxon>
        <taxon>Candidatus Neomicrothrix</taxon>
    </lineage>
</organism>
<evidence type="ECO:0000256" key="8">
    <source>
        <dbReference type="HAMAP-Rule" id="MF_00169"/>
    </source>
</evidence>
<dbReference type="HOGENOM" id="CLU_090968_1_0_11"/>
<evidence type="ECO:0000256" key="10">
    <source>
        <dbReference type="PIRSR" id="PIRSR001399-2"/>
    </source>
</evidence>
<comment type="subunit">
    <text evidence="4 8">Homododecamer.</text>
</comment>